<comment type="caution">
    <text evidence="5">The sequence shown here is derived from an EMBL/GenBank/DDBJ whole genome shotgun (WGS) entry which is preliminary data.</text>
</comment>
<evidence type="ECO:0000259" key="3">
    <source>
        <dbReference type="Pfam" id="PF00501"/>
    </source>
</evidence>
<dbReference type="Gene3D" id="3.30.300.30">
    <property type="match status" value="1"/>
</dbReference>
<organism evidence="5 6">
    <name type="scientific">Acetivibrio mesophilus</name>
    <dbReference type="NCBI Taxonomy" id="2487273"/>
    <lineage>
        <taxon>Bacteria</taxon>
        <taxon>Bacillati</taxon>
        <taxon>Bacillota</taxon>
        <taxon>Clostridia</taxon>
        <taxon>Eubacteriales</taxon>
        <taxon>Oscillospiraceae</taxon>
        <taxon>Acetivibrio</taxon>
    </lineage>
</organism>
<accession>A0A4Q0I8H8</accession>
<evidence type="ECO:0000256" key="2">
    <source>
        <dbReference type="ARBA" id="ARBA00022598"/>
    </source>
</evidence>
<dbReference type="Pfam" id="PF13193">
    <property type="entry name" value="AMP-binding_C"/>
    <property type="match status" value="1"/>
</dbReference>
<dbReference type="InterPro" id="IPR020845">
    <property type="entry name" value="AMP-binding_CS"/>
</dbReference>
<dbReference type="EMBL" id="RLII01000001">
    <property type="protein sequence ID" value="RXE60703.1"/>
    <property type="molecule type" value="Genomic_DNA"/>
</dbReference>
<dbReference type="InterPro" id="IPR042099">
    <property type="entry name" value="ANL_N_sf"/>
</dbReference>
<dbReference type="PANTHER" id="PTHR43201:SF5">
    <property type="entry name" value="MEDIUM-CHAIN ACYL-COA LIGASE ACSF2, MITOCHONDRIAL"/>
    <property type="match status" value="1"/>
</dbReference>
<keyword evidence="6" id="KW-1185">Reference proteome</keyword>
<evidence type="ECO:0000259" key="4">
    <source>
        <dbReference type="Pfam" id="PF13193"/>
    </source>
</evidence>
<comment type="similarity">
    <text evidence="1">Belongs to the ATP-dependent AMP-binding enzyme family.</text>
</comment>
<evidence type="ECO:0000313" key="6">
    <source>
        <dbReference type="Proteomes" id="UP000289166"/>
    </source>
</evidence>
<evidence type="ECO:0000313" key="5">
    <source>
        <dbReference type="EMBL" id="RXE60703.1"/>
    </source>
</evidence>
<dbReference type="PANTHER" id="PTHR43201">
    <property type="entry name" value="ACYL-COA SYNTHETASE"/>
    <property type="match status" value="1"/>
</dbReference>
<dbReference type="AlphaFoldDB" id="A0A4Q0I8H8"/>
<dbReference type="PROSITE" id="PS00455">
    <property type="entry name" value="AMP_BINDING"/>
    <property type="match status" value="1"/>
</dbReference>
<sequence length="501" mass="56088">MRGVANGNMSKLIDLFETTFEKNPDKIAIEYGDRKISCKNLQGEVRKWCKELTDGSAELKENTKVLLALDDDITFIFLWLALWKINCIPVPMDGFTDSEELIHAVDASSCNIIISTKDINLDNLSKDSKTKFTKVNCNIDNSITYIKTGYENIEENPNDCALLFYTSGTTGLPKCVCFSHDAMKENVLSLAEAIHLTSNDVFFTPLSIMLPATIASVFLPAFSVGSTLVMTKASFPGSIIKNVFEKNVTVFYAVPYMYSLLCTAMSLRKSEYWKNVRLCFTSSAFLDKDIFDSFYEKTSIPIRSLYCSSEGGAISFNRSDDLELLRNSVGYPLSGVIIRILNDTGEEVPPGVPGNIFVGGSHISFGYHNRETLNKEVFKDNKVNTGDLGYMDKSGYIFLTGRASETINVSGFLVNPEEVEEAIKGYPQVKDVLVYGFKSMNTGECVGAKIILKNDKDILDTDQLYEYLSKKLNHYKIPRHCEIVKELPQSRYGKKIRSRMG</sequence>
<keyword evidence="2 5" id="KW-0436">Ligase</keyword>
<dbReference type="Proteomes" id="UP000289166">
    <property type="component" value="Unassembled WGS sequence"/>
</dbReference>
<dbReference type="OrthoDB" id="9803968at2"/>
<dbReference type="InterPro" id="IPR025110">
    <property type="entry name" value="AMP-bd_C"/>
</dbReference>
<name>A0A4Q0I8H8_9FIRM</name>
<feature type="domain" description="AMP-binding enzyme C-terminal" evidence="4">
    <location>
        <begin position="418"/>
        <end position="494"/>
    </location>
</feature>
<dbReference type="GO" id="GO:0031956">
    <property type="term" value="F:medium-chain fatty acid-CoA ligase activity"/>
    <property type="evidence" value="ECO:0007669"/>
    <property type="project" value="TreeGrafter"/>
</dbReference>
<dbReference type="Pfam" id="PF00501">
    <property type="entry name" value="AMP-binding"/>
    <property type="match status" value="1"/>
</dbReference>
<dbReference type="SUPFAM" id="SSF56801">
    <property type="entry name" value="Acetyl-CoA synthetase-like"/>
    <property type="match status" value="1"/>
</dbReference>
<reference evidence="6" key="1">
    <citation type="submission" date="2018-11" db="EMBL/GenBank/DDBJ databases">
        <title>Genome sequencing of a novel mesophilic and cellulolytic organism within the genus Hungateiclostridium.</title>
        <authorList>
            <person name="Rettenmaier R."/>
            <person name="Liebl W."/>
            <person name="Zverlov V."/>
        </authorList>
    </citation>
    <scope>NUCLEOTIDE SEQUENCE [LARGE SCALE GENOMIC DNA]</scope>
    <source>
        <strain evidence="6">N2K1</strain>
    </source>
</reference>
<proteinExistence type="inferred from homology"/>
<dbReference type="GO" id="GO:0006631">
    <property type="term" value="P:fatty acid metabolic process"/>
    <property type="evidence" value="ECO:0007669"/>
    <property type="project" value="TreeGrafter"/>
</dbReference>
<dbReference type="InterPro" id="IPR045851">
    <property type="entry name" value="AMP-bd_C_sf"/>
</dbReference>
<gene>
    <name evidence="5" type="ORF">EFD62_01935</name>
</gene>
<dbReference type="Gene3D" id="3.40.50.12780">
    <property type="entry name" value="N-terminal domain of ligase-like"/>
    <property type="match status" value="1"/>
</dbReference>
<protein>
    <submittedName>
        <fullName evidence="5">Long-chain fatty acid--CoA ligase</fullName>
    </submittedName>
</protein>
<dbReference type="InterPro" id="IPR000873">
    <property type="entry name" value="AMP-dep_synth/lig_dom"/>
</dbReference>
<evidence type="ECO:0000256" key="1">
    <source>
        <dbReference type="ARBA" id="ARBA00006432"/>
    </source>
</evidence>
<feature type="domain" description="AMP-dependent synthetase/ligase" evidence="3">
    <location>
        <begin position="16"/>
        <end position="368"/>
    </location>
</feature>